<dbReference type="InterPro" id="IPR031316">
    <property type="entry name" value="FlgM_C"/>
</dbReference>
<evidence type="ECO:0000256" key="3">
    <source>
        <dbReference type="ARBA" id="ARBA00022795"/>
    </source>
</evidence>
<dbReference type="GO" id="GO:0044780">
    <property type="term" value="P:bacterial-type flagellum assembly"/>
    <property type="evidence" value="ECO:0007669"/>
    <property type="project" value="InterPro"/>
</dbReference>
<reference evidence="7 8" key="1">
    <citation type="submission" date="2018-12" db="EMBL/GenBank/DDBJ databases">
        <authorList>
            <consortium name="Pathogen Informatics"/>
        </authorList>
    </citation>
    <scope>NUCLEOTIDE SEQUENCE [LARGE SCALE GENOMIC DNA]</scope>
    <source>
        <strain evidence="7 8">NCTC11075</strain>
    </source>
</reference>
<dbReference type="Gene3D" id="1.20.58.300">
    <property type="entry name" value="FlgN-like"/>
    <property type="match status" value="1"/>
</dbReference>
<evidence type="ECO:0000259" key="6">
    <source>
        <dbReference type="Pfam" id="PF04316"/>
    </source>
</evidence>
<evidence type="ECO:0000256" key="5">
    <source>
        <dbReference type="SAM" id="MobiDB-lite"/>
    </source>
</evidence>
<dbReference type="EMBL" id="LR134204">
    <property type="protein sequence ID" value="VEB94527.1"/>
    <property type="molecule type" value="Genomic_DNA"/>
</dbReference>
<evidence type="ECO:0000256" key="1">
    <source>
        <dbReference type="ARBA" id="ARBA00002397"/>
    </source>
</evidence>
<comment type="function">
    <text evidence="1">Required for the efficient initiation of filament assembly.</text>
</comment>
<proteinExistence type="inferred from homology"/>
<protein>
    <submittedName>
        <fullName evidence="7">Anti-sigma28 factor FlgM</fullName>
    </submittedName>
</protein>
<sequence>MQPGTSDINMERVETLKTAIRNGELKMDTGKIADSLIREAQSYLQSNKRMTRLSEILDHMTAVLNDLKKVMDAEQQQLSVGHINGSQLQRITEEKSSLLATLDYLEQQRRLEQDAQRNVNDDVARRWQAITEKTQHLRDLNQHNGWLLEGQIERNHQALDMLKPHQEPTLYGANGQTASPHRGGKKISI</sequence>
<feature type="region of interest" description="Disordered" evidence="5">
    <location>
        <begin position="167"/>
        <end position="189"/>
    </location>
</feature>
<keyword evidence="3" id="KW-1005">Bacterial flagellum biogenesis</keyword>
<name>A0A447UV02_CITKO</name>
<dbReference type="InterPro" id="IPR036679">
    <property type="entry name" value="FlgN-like_sf"/>
</dbReference>
<accession>A0A447UV02</accession>
<dbReference type="Pfam" id="PF05130">
    <property type="entry name" value="FlgN"/>
    <property type="match status" value="1"/>
</dbReference>
<dbReference type="InterPro" id="IPR035890">
    <property type="entry name" value="Anti-sigma-28_factor_FlgM_sf"/>
</dbReference>
<comment type="similarity">
    <text evidence="2">Belongs to the FlgN family.</text>
</comment>
<dbReference type="NCBIfam" id="NF012003">
    <property type="entry name" value="PRK15459.1"/>
    <property type="match status" value="1"/>
</dbReference>
<evidence type="ECO:0000313" key="8">
    <source>
        <dbReference type="Proteomes" id="UP000270272"/>
    </source>
</evidence>
<dbReference type="SUPFAM" id="SSF140566">
    <property type="entry name" value="FlgN-like"/>
    <property type="match status" value="1"/>
</dbReference>
<evidence type="ECO:0000256" key="2">
    <source>
        <dbReference type="ARBA" id="ARBA00007703"/>
    </source>
</evidence>
<feature type="coiled-coil region" evidence="4">
    <location>
        <begin position="57"/>
        <end position="108"/>
    </location>
</feature>
<organism evidence="7 8">
    <name type="scientific">Citrobacter koseri</name>
    <name type="common">Citrobacter diversus</name>
    <dbReference type="NCBI Taxonomy" id="545"/>
    <lineage>
        <taxon>Bacteria</taxon>
        <taxon>Pseudomonadati</taxon>
        <taxon>Pseudomonadota</taxon>
        <taxon>Gammaproteobacteria</taxon>
        <taxon>Enterobacterales</taxon>
        <taxon>Enterobacteriaceae</taxon>
        <taxon>Citrobacter</taxon>
    </lineage>
</organism>
<evidence type="ECO:0000256" key="4">
    <source>
        <dbReference type="SAM" id="Coils"/>
    </source>
</evidence>
<dbReference type="SUPFAM" id="SSF101498">
    <property type="entry name" value="Anti-sigma factor FlgM"/>
    <property type="match status" value="1"/>
</dbReference>
<dbReference type="AlphaFoldDB" id="A0A447UV02"/>
<gene>
    <name evidence="7" type="primary">flgM</name>
    <name evidence="7" type="ORF">NCTC11075_05450</name>
</gene>
<dbReference type="InterPro" id="IPR007809">
    <property type="entry name" value="FlgN-like"/>
</dbReference>
<evidence type="ECO:0000313" key="7">
    <source>
        <dbReference type="EMBL" id="VEB94527.1"/>
    </source>
</evidence>
<dbReference type="Pfam" id="PF04316">
    <property type="entry name" value="FlgM"/>
    <property type="match status" value="1"/>
</dbReference>
<feature type="domain" description="Anti-sigma-28 factor FlgM C-terminal" evidence="6">
    <location>
        <begin position="5"/>
        <end position="37"/>
    </location>
</feature>
<keyword evidence="4" id="KW-0175">Coiled coil</keyword>
<dbReference type="Proteomes" id="UP000270272">
    <property type="component" value="Chromosome"/>
</dbReference>